<dbReference type="AlphaFoldDB" id="A0A5C3PC01"/>
<dbReference type="STRING" id="1314778.A0A5C3PC01"/>
<reference evidence="2 3" key="1">
    <citation type="journal article" date="2019" name="Nat. Ecol. Evol.">
        <title>Megaphylogeny resolves global patterns of mushroom evolution.</title>
        <authorList>
            <person name="Varga T."/>
            <person name="Krizsan K."/>
            <person name="Foldi C."/>
            <person name="Dima B."/>
            <person name="Sanchez-Garcia M."/>
            <person name="Sanchez-Ramirez S."/>
            <person name="Szollosi G.J."/>
            <person name="Szarkandi J.G."/>
            <person name="Papp V."/>
            <person name="Albert L."/>
            <person name="Andreopoulos W."/>
            <person name="Angelini C."/>
            <person name="Antonin V."/>
            <person name="Barry K.W."/>
            <person name="Bougher N.L."/>
            <person name="Buchanan P."/>
            <person name="Buyck B."/>
            <person name="Bense V."/>
            <person name="Catcheside P."/>
            <person name="Chovatia M."/>
            <person name="Cooper J."/>
            <person name="Damon W."/>
            <person name="Desjardin D."/>
            <person name="Finy P."/>
            <person name="Geml J."/>
            <person name="Haridas S."/>
            <person name="Hughes K."/>
            <person name="Justo A."/>
            <person name="Karasinski D."/>
            <person name="Kautmanova I."/>
            <person name="Kiss B."/>
            <person name="Kocsube S."/>
            <person name="Kotiranta H."/>
            <person name="LaButti K.M."/>
            <person name="Lechner B.E."/>
            <person name="Liimatainen K."/>
            <person name="Lipzen A."/>
            <person name="Lukacs Z."/>
            <person name="Mihaltcheva S."/>
            <person name="Morgado L.N."/>
            <person name="Niskanen T."/>
            <person name="Noordeloos M.E."/>
            <person name="Ohm R.A."/>
            <person name="Ortiz-Santana B."/>
            <person name="Ovrebo C."/>
            <person name="Racz N."/>
            <person name="Riley R."/>
            <person name="Savchenko A."/>
            <person name="Shiryaev A."/>
            <person name="Soop K."/>
            <person name="Spirin V."/>
            <person name="Szebenyi C."/>
            <person name="Tomsovsky M."/>
            <person name="Tulloss R.E."/>
            <person name="Uehling J."/>
            <person name="Grigoriev I.V."/>
            <person name="Vagvolgyi C."/>
            <person name="Papp T."/>
            <person name="Martin F.M."/>
            <person name="Miettinen O."/>
            <person name="Hibbett D.S."/>
            <person name="Nagy L.G."/>
        </authorList>
    </citation>
    <scope>NUCLEOTIDE SEQUENCE [LARGE SCALE GENOMIC DNA]</scope>
    <source>
        <strain evidence="2 3">HHB13444</strain>
    </source>
</reference>
<dbReference type="EMBL" id="ML211215">
    <property type="protein sequence ID" value="TFK86128.1"/>
    <property type="molecule type" value="Genomic_DNA"/>
</dbReference>
<name>A0A5C3PC01_9APHY</name>
<organism evidence="2 3">
    <name type="scientific">Polyporus arcularius HHB13444</name>
    <dbReference type="NCBI Taxonomy" id="1314778"/>
    <lineage>
        <taxon>Eukaryota</taxon>
        <taxon>Fungi</taxon>
        <taxon>Dikarya</taxon>
        <taxon>Basidiomycota</taxon>
        <taxon>Agaricomycotina</taxon>
        <taxon>Agaricomycetes</taxon>
        <taxon>Polyporales</taxon>
        <taxon>Polyporaceae</taxon>
        <taxon>Polyporus</taxon>
    </lineage>
</organism>
<accession>A0A5C3PC01</accession>
<evidence type="ECO:0000313" key="2">
    <source>
        <dbReference type="EMBL" id="TFK86128.1"/>
    </source>
</evidence>
<keyword evidence="3" id="KW-1185">Reference proteome</keyword>
<protein>
    <submittedName>
        <fullName evidence="2">Uncharacterized protein</fullName>
    </submittedName>
</protein>
<dbReference type="InParanoid" id="A0A5C3PC01"/>
<sequence>MSNTIAHSPNDAQNDQVRATSRPVFGCTCGECTDEWLSPRMRYRLLGQADVAVDMMKMALQSPLASDLECAPGTEYLSEAIQEQGITKPFYLGYTAIVMIMAKLLKQSGDAGIPSVTNVSAMLPRISRQTSVFFEKGGRVSNAIDFIVQYAKDQSPLGDGSWDEMRAEEAEEGDGEEYGKLPKCANDLDFTLVEACLLE</sequence>
<proteinExistence type="predicted"/>
<evidence type="ECO:0000313" key="3">
    <source>
        <dbReference type="Proteomes" id="UP000308197"/>
    </source>
</evidence>
<feature type="region of interest" description="Disordered" evidence="1">
    <location>
        <begin position="155"/>
        <end position="178"/>
    </location>
</feature>
<evidence type="ECO:0000256" key="1">
    <source>
        <dbReference type="SAM" id="MobiDB-lite"/>
    </source>
</evidence>
<dbReference type="Proteomes" id="UP000308197">
    <property type="component" value="Unassembled WGS sequence"/>
</dbReference>
<gene>
    <name evidence="2" type="ORF">K466DRAFT_653878</name>
</gene>